<accession>A0ABQ5GI90</accession>
<feature type="compositionally biased region" description="Basic residues" evidence="1">
    <location>
        <begin position="103"/>
        <end position="113"/>
    </location>
</feature>
<dbReference type="EMBL" id="BQNB010018452">
    <property type="protein sequence ID" value="GJT74572.1"/>
    <property type="molecule type" value="Genomic_DNA"/>
</dbReference>
<evidence type="ECO:0000313" key="3">
    <source>
        <dbReference type="Proteomes" id="UP001151760"/>
    </source>
</evidence>
<feature type="compositionally biased region" description="Polar residues" evidence="1">
    <location>
        <begin position="1"/>
        <end position="17"/>
    </location>
</feature>
<reference evidence="2" key="1">
    <citation type="journal article" date="2022" name="Int. J. Mol. Sci.">
        <title>Draft Genome of Tanacetum Coccineum: Genomic Comparison of Closely Related Tanacetum-Family Plants.</title>
        <authorList>
            <person name="Yamashiro T."/>
            <person name="Shiraishi A."/>
            <person name="Nakayama K."/>
            <person name="Satake H."/>
        </authorList>
    </citation>
    <scope>NUCLEOTIDE SEQUENCE</scope>
</reference>
<feature type="compositionally biased region" description="Basic and acidic residues" evidence="1">
    <location>
        <begin position="172"/>
        <end position="182"/>
    </location>
</feature>
<evidence type="ECO:0000256" key="1">
    <source>
        <dbReference type="SAM" id="MobiDB-lite"/>
    </source>
</evidence>
<evidence type="ECO:0000313" key="2">
    <source>
        <dbReference type="EMBL" id="GJT74572.1"/>
    </source>
</evidence>
<keyword evidence="3" id="KW-1185">Reference proteome</keyword>
<dbReference type="Proteomes" id="UP001151760">
    <property type="component" value="Unassembled WGS sequence"/>
</dbReference>
<name>A0ABQ5GI90_9ASTR</name>
<organism evidence="2 3">
    <name type="scientific">Tanacetum coccineum</name>
    <dbReference type="NCBI Taxonomy" id="301880"/>
    <lineage>
        <taxon>Eukaryota</taxon>
        <taxon>Viridiplantae</taxon>
        <taxon>Streptophyta</taxon>
        <taxon>Embryophyta</taxon>
        <taxon>Tracheophyta</taxon>
        <taxon>Spermatophyta</taxon>
        <taxon>Magnoliopsida</taxon>
        <taxon>eudicotyledons</taxon>
        <taxon>Gunneridae</taxon>
        <taxon>Pentapetalae</taxon>
        <taxon>asterids</taxon>
        <taxon>campanulids</taxon>
        <taxon>Asterales</taxon>
        <taxon>Asteraceae</taxon>
        <taxon>Asteroideae</taxon>
        <taxon>Anthemideae</taxon>
        <taxon>Anthemidinae</taxon>
        <taxon>Tanacetum</taxon>
    </lineage>
</organism>
<sequence length="287" mass="33153">MSTHEQQITNNPTSAVRNTGGRNGPQGLEEPMSDEVLREMCDKNYHQLLSLIAEKMQKEKEQKDKLNAVKARLIYDDESGIKIRSREESHYSESKTPTVRTEPRRRHRDRHSRSPSPHASVFKRLKKLGRKEPATSARFGGRQRSPQAKRTEVEPMRHQQKGTSSRTTSRYSKSEDSEDGHWKSKSRRHKSSTYEDDLSQPWTCEGRNPFTPWIRHFSLPRTRMPSHVKTYDGSGDPEDHLKLFQSAAKTEGWAMPTWCHMFNSTLTGNARVCLTSYQKSRSIAMKI</sequence>
<protein>
    <recommendedName>
        <fullName evidence="4">Reverse transcriptase domain-containing protein</fullName>
    </recommendedName>
</protein>
<feature type="region of interest" description="Disordered" evidence="1">
    <location>
        <begin position="1"/>
        <end position="34"/>
    </location>
</feature>
<comment type="caution">
    <text evidence="2">The sequence shown here is derived from an EMBL/GenBank/DDBJ whole genome shotgun (WGS) entry which is preliminary data.</text>
</comment>
<feature type="region of interest" description="Disordered" evidence="1">
    <location>
        <begin position="58"/>
        <end position="200"/>
    </location>
</feature>
<proteinExistence type="predicted"/>
<gene>
    <name evidence="2" type="ORF">Tco_1041297</name>
</gene>
<reference evidence="2" key="2">
    <citation type="submission" date="2022-01" db="EMBL/GenBank/DDBJ databases">
        <authorList>
            <person name="Yamashiro T."/>
            <person name="Shiraishi A."/>
            <person name="Satake H."/>
            <person name="Nakayama K."/>
        </authorList>
    </citation>
    <scope>NUCLEOTIDE SEQUENCE</scope>
</reference>
<evidence type="ECO:0008006" key="4">
    <source>
        <dbReference type="Google" id="ProtNLM"/>
    </source>
</evidence>
<feature type="compositionally biased region" description="Basic and acidic residues" evidence="1">
    <location>
        <begin position="58"/>
        <end position="93"/>
    </location>
</feature>